<dbReference type="EMBL" id="QKWJ01000130">
    <property type="protein sequence ID" value="RDK04902.1"/>
    <property type="molecule type" value="Genomic_DNA"/>
</dbReference>
<evidence type="ECO:0000256" key="7">
    <source>
        <dbReference type="ARBA" id="ARBA00023065"/>
    </source>
</evidence>
<evidence type="ECO:0000256" key="2">
    <source>
        <dbReference type="ARBA" id="ARBA00011233"/>
    </source>
</evidence>
<keyword evidence="4" id="KW-1134">Transmembrane beta strand</keyword>
<feature type="domain" description="Porin" evidence="11">
    <location>
        <begin position="17"/>
        <end position="139"/>
    </location>
</feature>
<keyword evidence="6" id="KW-0732">Signal</keyword>
<protein>
    <recommendedName>
        <fullName evidence="11">Porin domain-containing protein</fullName>
    </recommendedName>
</protein>
<keyword evidence="7" id="KW-0406">Ion transport</keyword>
<dbReference type="GO" id="GO:0015288">
    <property type="term" value="F:porin activity"/>
    <property type="evidence" value="ECO:0007669"/>
    <property type="project" value="UniProtKB-KW"/>
</dbReference>
<evidence type="ECO:0000256" key="1">
    <source>
        <dbReference type="ARBA" id="ARBA00004571"/>
    </source>
</evidence>
<sequence length="148" mass="15884">MRGRKGKCWWPHRWRWAACAVDAQTSVTHYGVLDSNAKYVTNMSKVTPSTANGLALGLGKGLARMTSGGLSGSRWGLRGTEDHGPGLKALLVLESGFGVDDGRSQQGGRLFGRQAYVGLEHAVAGKLTFGRQYTSLFEASAVHRPHAT</sequence>
<evidence type="ECO:0000256" key="4">
    <source>
        <dbReference type="ARBA" id="ARBA00022452"/>
    </source>
</evidence>
<dbReference type="Pfam" id="PF13609">
    <property type="entry name" value="Porin_4"/>
    <property type="match status" value="1"/>
</dbReference>
<dbReference type="CDD" id="cd00342">
    <property type="entry name" value="gram_neg_porins"/>
    <property type="match status" value="1"/>
</dbReference>
<keyword evidence="9" id="KW-0472">Membrane</keyword>
<gene>
    <name evidence="12" type="ORF">DN412_40110</name>
</gene>
<organism evidence="12 13">
    <name type="scientific">Cupriavidus lacunae</name>
    <dbReference type="NCBI Taxonomy" id="2666307"/>
    <lineage>
        <taxon>Bacteria</taxon>
        <taxon>Pseudomonadati</taxon>
        <taxon>Pseudomonadota</taxon>
        <taxon>Betaproteobacteria</taxon>
        <taxon>Burkholderiales</taxon>
        <taxon>Burkholderiaceae</taxon>
        <taxon>Cupriavidus</taxon>
    </lineage>
</organism>
<keyword evidence="13" id="KW-1185">Reference proteome</keyword>
<evidence type="ECO:0000313" key="12">
    <source>
        <dbReference type="EMBL" id="RDK04902.1"/>
    </source>
</evidence>
<evidence type="ECO:0000256" key="8">
    <source>
        <dbReference type="ARBA" id="ARBA00023114"/>
    </source>
</evidence>
<comment type="subunit">
    <text evidence="2">Homotrimer.</text>
</comment>
<dbReference type="PANTHER" id="PTHR34501:SF9">
    <property type="entry name" value="MAJOR OUTER MEMBRANE PROTEIN P.IA"/>
    <property type="match status" value="1"/>
</dbReference>
<dbReference type="AlphaFoldDB" id="A0A370NH06"/>
<dbReference type="InterPro" id="IPR033900">
    <property type="entry name" value="Gram_neg_porin_domain"/>
</dbReference>
<dbReference type="PANTHER" id="PTHR34501">
    <property type="entry name" value="PROTEIN YDDL-RELATED"/>
    <property type="match status" value="1"/>
</dbReference>
<evidence type="ECO:0000256" key="6">
    <source>
        <dbReference type="ARBA" id="ARBA00022729"/>
    </source>
</evidence>
<dbReference type="InterPro" id="IPR050298">
    <property type="entry name" value="Gram-neg_bact_OMP"/>
</dbReference>
<evidence type="ECO:0000256" key="5">
    <source>
        <dbReference type="ARBA" id="ARBA00022692"/>
    </source>
</evidence>
<dbReference type="Proteomes" id="UP000255165">
    <property type="component" value="Unassembled WGS sequence"/>
</dbReference>
<evidence type="ECO:0000256" key="3">
    <source>
        <dbReference type="ARBA" id="ARBA00022448"/>
    </source>
</evidence>
<keyword evidence="8" id="KW-0626">Porin</keyword>
<keyword evidence="3" id="KW-0813">Transport</keyword>
<evidence type="ECO:0000256" key="9">
    <source>
        <dbReference type="ARBA" id="ARBA00023136"/>
    </source>
</evidence>
<keyword evidence="5" id="KW-0812">Transmembrane</keyword>
<dbReference type="GO" id="GO:0009279">
    <property type="term" value="C:cell outer membrane"/>
    <property type="evidence" value="ECO:0007669"/>
    <property type="project" value="UniProtKB-SubCell"/>
</dbReference>
<evidence type="ECO:0000259" key="11">
    <source>
        <dbReference type="Pfam" id="PF13609"/>
    </source>
</evidence>
<comment type="caution">
    <text evidence="12">The sequence shown here is derived from an EMBL/GenBank/DDBJ whole genome shotgun (WGS) entry which is preliminary data.</text>
</comment>
<dbReference type="GO" id="GO:0006811">
    <property type="term" value="P:monoatomic ion transport"/>
    <property type="evidence" value="ECO:0007669"/>
    <property type="project" value="UniProtKB-KW"/>
</dbReference>
<evidence type="ECO:0000313" key="13">
    <source>
        <dbReference type="Proteomes" id="UP000255165"/>
    </source>
</evidence>
<dbReference type="GO" id="GO:0046930">
    <property type="term" value="C:pore complex"/>
    <property type="evidence" value="ECO:0007669"/>
    <property type="project" value="UniProtKB-KW"/>
</dbReference>
<dbReference type="Gene3D" id="2.40.160.10">
    <property type="entry name" value="Porin"/>
    <property type="match status" value="1"/>
</dbReference>
<keyword evidence="10" id="KW-0998">Cell outer membrane</keyword>
<accession>A0A370NH06</accession>
<proteinExistence type="predicted"/>
<evidence type="ECO:0000256" key="10">
    <source>
        <dbReference type="ARBA" id="ARBA00023237"/>
    </source>
</evidence>
<comment type="subcellular location">
    <subcellularLocation>
        <location evidence="1">Cell outer membrane</location>
        <topology evidence="1">Multi-pass membrane protein</topology>
    </subcellularLocation>
</comment>
<reference evidence="13" key="1">
    <citation type="submission" date="2018-06" db="EMBL/GenBank/DDBJ databases">
        <authorList>
            <person name="Feng T."/>
            <person name="Jeon C.O."/>
        </authorList>
    </citation>
    <scope>NUCLEOTIDE SEQUENCE [LARGE SCALE GENOMIC DNA]</scope>
    <source>
        <strain evidence="13">S23</strain>
    </source>
</reference>
<dbReference type="InterPro" id="IPR023614">
    <property type="entry name" value="Porin_dom_sf"/>
</dbReference>
<name>A0A370NH06_9BURK</name>
<dbReference type="SUPFAM" id="SSF56935">
    <property type="entry name" value="Porins"/>
    <property type="match status" value="1"/>
</dbReference>